<reference evidence="1 2" key="1">
    <citation type="journal article" date="2013" name="BMC Genomics">
        <title>Reconstruction of the lipid metabolism for the microalga Monoraphidium neglectum from its genome sequence reveals characteristics suitable for biofuel production.</title>
        <authorList>
            <person name="Bogen C."/>
            <person name="Al-Dilaimi A."/>
            <person name="Albersmeier A."/>
            <person name="Wichmann J."/>
            <person name="Grundmann M."/>
            <person name="Rupp O."/>
            <person name="Lauersen K.J."/>
            <person name="Blifernez-Klassen O."/>
            <person name="Kalinowski J."/>
            <person name="Goesmann A."/>
            <person name="Mussgnug J.H."/>
            <person name="Kruse O."/>
        </authorList>
    </citation>
    <scope>NUCLEOTIDE SEQUENCE [LARGE SCALE GENOMIC DNA]</scope>
    <source>
        <strain evidence="1 2">SAG 48.87</strain>
    </source>
</reference>
<organism evidence="1 2">
    <name type="scientific">Monoraphidium neglectum</name>
    <dbReference type="NCBI Taxonomy" id="145388"/>
    <lineage>
        <taxon>Eukaryota</taxon>
        <taxon>Viridiplantae</taxon>
        <taxon>Chlorophyta</taxon>
        <taxon>core chlorophytes</taxon>
        <taxon>Chlorophyceae</taxon>
        <taxon>CS clade</taxon>
        <taxon>Sphaeropleales</taxon>
        <taxon>Selenastraceae</taxon>
        <taxon>Monoraphidium</taxon>
    </lineage>
</organism>
<name>A0A0D2LVU3_9CHLO</name>
<dbReference type="RefSeq" id="XP_013892686.1">
    <property type="nucleotide sequence ID" value="XM_014037232.1"/>
</dbReference>
<dbReference type="KEGG" id="mng:MNEG_14296"/>
<sequence>MIAAQELALPEDGEKQMALFLRKSRAHLALGQSEAFCSELMPLVEAALQREEAIAELAASGAAAAAGGGAAGEDGAEGGGAALPQKLRRALVRLGKDGARREGAEEESVFKGYKSRNRRKHDVIAADQAAAALVTTLQRRAAAAGGGGGGCEGDGGGGGEGEGVLPGGADLFEDDQFFDSFVQLCRALASSGRGQAAAVLVARAAAMAKAAAGSAAKVEYRDRAAVMRALGSSGAARRRRAQLRQLAAEVECATGDARSSAHHVRSLCSSVGEDRHGPAGRGCPRAGELQGAVQGAARAGVTGAGGDAPGGVSAGVGAGGGGGGGGARPPWAYSWAAWGLYCRVLSRLGGLRRWGRFVRVMRAKHPDSLALAVLQAHALEQSGDHSEASGEYAVALRWGQGRHDVTVT</sequence>
<dbReference type="InterPro" id="IPR039340">
    <property type="entry name" value="Tfc4/TFIIIC-102/Sfc4"/>
</dbReference>
<gene>
    <name evidence="1" type="ORF">MNEG_14296</name>
</gene>
<keyword evidence="2" id="KW-1185">Reference proteome</keyword>
<dbReference type="AlphaFoldDB" id="A0A0D2LVU3"/>
<dbReference type="STRING" id="145388.A0A0D2LVU3"/>
<dbReference type="GO" id="GO:0000127">
    <property type="term" value="C:transcription factor TFIIIC complex"/>
    <property type="evidence" value="ECO:0007669"/>
    <property type="project" value="TreeGrafter"/>
</dbReference>
<dbReference type="GeneID" id="25731844"/>
<protein>
    <submittedName>
        <fullName evidence="1">Uncharacterized protein</fullName>
    </submittedName>
</protein>
<dbReference type="PANTHER" id="PTHR23082">
    <property type="entry name" value="TRANSCRIPTION INITIATION FACTOR IIIC TFIIIC , POLYPEPTIDE 3-RELATED"/>
    <property type="match status" value="1"/>
</dbReference>
<proteinExistence type="predicted"/>
<dbReference type="PANTHER" id="PTHR23082:SF0">
    <property type="entry name" value="GENERAL TRANSCRIPTION FACTOR 3C POLYPEPTIDE 3"/>
    <property type="match status" value="1"/>
</dbReference>
<dbReference type="OrthoDB" id="10678250at2759"/>
<dbReference type="EMBL" id="KK104604">
    <property type="protein sequence ID" value="KIY93666.1"/>
    <property type="molecule type" value="Genomic_DNA"/>
</dbReference>
<evidence type="ECO:0000313" key="1">
    <source>
        <dbReference type="EMBL" id="KIY93666.1"/>
    </source>
</evidence>
<evidence type="ECO:0000313" key="2">
    <source>
        <dbReference type="Proteomes" id="UP000054498"/>
    </source>
</evidence>
<dbReference type="GO" id="GO:0006383">
    <property type="term" value="P:transcription by RNA polymerase III"/>
    <property type="evidence" value="ECO:0007669"/>
    <property type="project" value="InterPro"/>
</dbReference>
<accession>A0A0D2LVU3</accession>
<dbReference type="Proteomes" id="UP000054498">
    <property type="component" value="Unassembled WGS sequence"/>
</dbReference>